<dbReference type="OrthoDB" id="5859020at2759"/>
<dbReference type="Pfam" id="PF00112">
    <property type="entry name" value="Peptidase_C1"/>
    <property type="match status" value="1"/>
</dbReference>
<evidence type="ECO:0000259" key="1">
    <source>
        <dbReference type="Pfam" id="PF00112"/>
    </source>
</evidence>
<gene>
    <name evidence="2" type="ORF">OESDEN_21648</name>
</gene>
<dbReference type="AlphaFoldDB" id="A0A0B1S1B7"/>
<reference evidence="2 3" key="1">
    <citation type="submission" date="2014-03" db="EMBL/GenBank/DDBJ databases">
        <title>Draft genome of the hookworm Oesophagostomum dentatum.</title>
        <authorList>
            <person name="Mitreva M."/>
        </authorList>
    </citation>
    <scope>NUCLEOTIDE SEQUENCE [LARGE SCALE GENOMIC DNA]</scope>
    <source>
        <strain evidence="2 3">OD-Hann</strain>
    </source>
</reference>
<evidence type="ECO:0000313" key="3">
    <source>
        <dbReference type="Proteomes" id="UP000053660"/>
    </source>
</evidence>
<dbReference type="GO" id="GO:0006508">
    <property type="term" value="P:proteolysis"/>
    <property type="evidence" value="ECO:0007669"/>
    <property type="project" value="InterPro"/>
</dbReference>
<organism evidence="2 3">
    <name type="scientific">Oesophagostomum dentatum</name>
    <name type="common">Nodular worm</name>
    <dbReference type="NCBI Taxonomy" id="61180"/>
    <lineage>
        <taxon>Eukaryota</taxon>
        <taxon>Metazoa</taxon>
        <taxon>Ecdysozoa</taxon>
        <taxon>Nematoda</taxon>
        <taxon>Chromadorea</taxon>
        <taxon>Rhabditida</taxon>
        <taxon>Rhabditina</taxon>
        <taxon>Rhabditomorpha</taxon>
        <taxon>Strongyloidea</taxon>
        <taxon>Strongylidae</taxon>
        <taxon>Oesophagostomum</taxon>
    </lineage>
</organism>
<feature type="domain" description="Peptidase C1A papain C-terminal" evidence="1">
    <location>
        <begin position="6"/>
        <end position="87"/>
    </location>
</feature>
<dbReference type="EMBL" id="KN609422">
    <property type="protein sequence ID" value="KHJ78729.1"/>
    <property type="molecule type" value="Genomic_DNA"/>
</dbReference>
<keyword evidence="3" id="KW-1185">Reference proteome</keyword>
<name>A0A0B1S1B7_OESDE</name>
<dbReference type="Proteomes" id="UP000053660">
    <property type="component" value="Unassembled WGS sequence"/>
</dbReference>
<proteinExistence type="predicted"/>
<dbReference type="InterPro" id="IPR038765">
    <property type="entry name" value="Papain-like_cys_pep_sf"/>
</dbReference>
<dbReference type="GO" id="GO:0008234">
    <property type="term" value="F:cysteine-type peptidase activity"/>
    <property type="evidence" value="ECO:0007669"/>
    <property type="project" value="InterPro"/>
</dbReference>
<protein>
    <recommendedName>
        <fullName evidence="1">Peptidase C1A papain C-terminal domain-containing protein</fullName>
    </recommendedName>
</protein>
<dbReference type="InterPro" id="IPR000668">
    <property type="entry name" value="Peptidase_C1A_C"/>
</dbReference>
<dbReference type="SUPFAM" id="SSF54001">
    <property type="entry name" value="Cysteine proteinases"/>
    <property type="match status" value="1"/>
</dbReference>
<evidence type="ECO:0000313" key="2">
    <source>
        <dbReference type="EMBL" id="KHJ78729.1"/>
    </source>
</evidence>
<sequence length="110" mass="12450">MTLKEHISDTDILTCCVGKCGSGCNGGDVKEAFDWIIEHGVCTGGRYKEKNVCKPYPFYPCNLHGNGTYYGPCPEHGFSTPRCRRTCQLRYPVPYENDKVYGEFMKDDHV</sequence>
<accession>A0A0B1S1B7</accession>
<dbReference type="Gene3D" id="3.90.70.10">
    <property type="entry name" value="Cysteine proteinases"/>
    <property type="match status" value="1"/>
</dbReference>